<proteinExistence type="predicted"/>
<dbReference type="GO" id="GO:0016747">
    <property type="term" value="F:acyltransferase activity, transferring groups other than amino-acyl groups"/>
    <property type="evidence" value="ECO:0007669"/>
    <property type="project" value="InterPro"/>
</dbReference>
<dbReference type="InterPro" id="IPR016181">
    <property type="entry name" value="Acyl_CoA_acyltransferase"/>
</dbReference>
<reference evidence="2" key="1">
    <citation type="submission" date="2016-08" db="EMBL/GenBank/DDBJ databases">
        <title>Complete Genome Seqeunce of Paenibacillus sp. nov. IHBB 9852 from high altitute lake of Indian trans-Himalayas.</title>
        <authorList>
            <person name="Kiran S."/>
            <person name="Swarnkar M.K."/>
            <person name="Rana A."/>
            <person name="Tewari R."/>
            <person name="Gulati A."/>
        </authorList>
    </citation>
    <scope>NUCLEOTIDE SEQUENCE [LARGE SCALE GENOMIC DNA]</scope>
    <source>
        <strain evidence="2">IHBB 9852</strain>
    </source>
</reference>
<dbReference type="SUPFAM" id="SSF55729">
    <property type="entry name" value="Acyl-CoA N-acyltransferases (Nat)"/>
    <property type="match status" value="1"/>
</dbReference>
<dbReference type="Gene3D" id="3.40.630.30">
    <property type="match status" value="1"/>
</dbReference>
<organism evidence="2">
    <name type="scientific">Paenibacillus ihbetae</name>
    <dbReference type="NCBI Taxonomy" id="1870820"/>
    <lineage>
        <taxon>Bacteria</taxon>
        <taxon>Bacillati</taxon>
        <taxon>Bacillota</taxon>
        <taxon>Bacilli</taxon>
        <taxon>Bacillales</taxon>
        <taxon>Paenibacillaceae</taxon>
        <taxon>Paenibacillus</taxon>
    </lineage>
</organism>
<dbReference type="Pfam" id="PF00583">
    <property type="entry name" value="Acetyltransf_1"/>
    <property type="match status" value="1"/>
</dbReference>
<accession>A0A1B2E5L8</accession>
<dbReference type="PANTHER" id="PTHR43072">
    <property type="entry name" value="N-ACETYLTRANSFERASE"/>
    <property type="match status" value="1"/>
</dbReference>
<dbReference type="CDD" id="cd04301">
    <property type="entry name" value="NAT_SF"/>
    <property type="match status" value="1"/>
</dbReference>
<dbReference type="EMBL" id="CP016809">
    <property type="protein sequence ID" value="ANY75278.1"/>
    <property type="molecule type" value="Genomic_DNA"/>
</dbReference>
<gene>
    <name evidence="2" type="ORF">BBD41_23375</name>
</gene>
<evidence type="ECO:0000259" key="1">
    <source>
        <dbReference type="PROSITE" id="PS51186"/>
    </source>
</evidence>
<dbReference type="PANTHER" id="PTHR43072:SF60">
    <property type="entry name" value="L-2,4-DIAMINOBUTYRIC ACID ACETYLTRANSFERASE"/>
    <property type="match status" value="1"/>
</dbReference>
<name>A0A1B2E5L8_9BACL</name>
<dbReference type="PROSITE" id="PS51186">
    <property type="entry name" value="GNAT"/>
    <property type="match status" value="1"/>
</dbReference>
<sequence>MKISVLNGADAPSYQEVRLDGLRRDPHAFGSTYDREVKFSLETVSERIQPSRDKFVLGAFEEDGSLVGIVTFMRESGIKTLHKGNVFGMYVIPEKRGMGVGRKLMEELIRRAREVEGVEQINLTVVSENHPAKQLYQSIGFQTFGLERNALKFEGQSFDEEWMVLRL</sequence>
<dbReference type="InterPro" id="IPR000182">
    <property type="entry name" value="GNAT_dom"/>
</dbReference>
<keyword evidence="2" id="KW-0808">Transferase</keyword>
<dbReference type="KEGG" id="pib:BBD41_23375"/>
<dbReference type="RefSeq" id="WP_099478955.1">
    <property type="nucleotide sequence ID" value="NZ_CP016809.1"/>
</dbReference>
<protein>
    <submittedName>
        <fullName evidence="2">GNAT family N-acetyltransferase</fullName>
    </submittedName>
</protein>
<dbReference type="AlphaFoldDB" id="A0A1B2E5L8"/>
<feature type="domain" description="N-acetyltransferase" evidence="1">
    <location>
        <begin position="1"/>
        <end position="167"/>
    </location>
</feature>
<evidence type="ECO:0000313" key="2">
    <source>
        <dbReference type="EMBL" id="ANY75278.1"/>
    </source>
</evidence>